<keyword evidence="3" id="KW-0479">Metal-binding</keyword>
<evidence type="ECO:0000256" key="3">
    <source>
        <dbReference type="ARBA" id="ARBA00022723"/>
    </source>
</evidence>
<dbReference type="SFLD" id="SFLDG01017">
    <property type="entry name" value="Polyprenyl_Transferase_Like"/>
    <property type="match status" value="1"/>
</dbReference>
<feature type="region of interest" description="Disordered" evidence="5">
    <location>
        <begin position="128"/>
        <end position="157"/>
    </location>
</feature>
<feature type="compositionally biased region" description="Basic residues" evidence="5">
    <location>
        <begin position="143"/>
        <end position="157"/>
    </location>
</feature>
<dbReference type="RefSeq" id="XP_019037417.1">
    <property type="nucleotide sequence ID" value="XM_019183715.1"/>
</dbReference>
<dbReference type="GO" id="GO:0010737">
    <property type="term" value="P:protein kinase A signaling"/>
    <property type="evidence" value="ECO:0007669"/>
    <property type="project" value="TreeGrafter"/>
</dbReference>
<dbReference type="PROSITE" id="PS00444">
    <property type="entry name" value="POLYPRENYL_SYNTHASE_2"/>
    <property type="match status" value="1"/>
</dbReference>
<dbReference type="GO" id="GO:0046872">
    <property type="term" value="F:metal ion binding"/>
    <property type="evidence" value="ECO:0007669"/>
    <property type="project" value="UniProtKB-KW"/>
</dbReference>
<evidence type="ECO:0000313" key="7">
    <source>
        <dbReference type="Proteomes" id="UP000094112"/>
    </source>
</evidence>
<dbReference type="GeneID" id="30200961"/>
<dbReference type="Gene3D" id="1.10.600.10">
    <property type="entry name" value="Farnesyl Diphosphate Synthase"/>
    <property type="match status" value="1"/>
</dbReference>
<feature type="compositionally biased region" description="Basic residues" evidence="5">
    <location>
        <begin position="62"/>
        <end position="71"/>
    </location>
</feature>
<evidence type="ECO:0000256" key="5">
    <source>
        <dbReference type="SAM" id="MobiDB-lite"/>
    </source>
</evidence>
<dbReference type="PANTHER" id="PTHR12832:SF11">
    <property type="entry name" value="LD23868P"/>
    <property type="match status" value="1"/>
</dbReference>
<dbReference type="Pfam" id="PF00348">
    <property type="entry name" value="polyprenyl_synt"/>
    <property type="match status" value="1"/>
</dbReference>
<dbReference type="SFLD" id="SFLDS00005">
    <property type="entry name" value="Isoprenoid_Synthase_Type_I"/>
    <property type="match status" value="1"/>
</dbReference>
<comment type="similarity">
    <text evidence="1">Belongs to the TCP11 family.</text>
</comment>
<protein>
    <submittedName>
        <fullName evidence="6">Uncharacterized protein</fullName>
    </submittedName>
</protein>
<dbReference type="InterPro" id="IPR033749">
    <property type="entry name" value="Polyprenyl_synt_CS"/>
</dbReference>
<keyword evidence="2" id="KW-0808">Transferase</keyword>
<evidence type="ECO:0000256" key="4">
    <source>
        <dbReference type="ARBA" id="ARBA00022842"/>
    </source>
</evidence>
<keyword evidence="4" id="KW-0460">Magnesium</keyword>
<name>A0A1E3NYX3_WICAA</name>
<feature type="compositionally biased region" description="Polar residues" evidence="5">
    <location>
        <begin position="94"/>
        <end position="104"/>
    </location>
</feature>
<dbReference type="PROSITE" id="PS00723">
    <property type="entry name" value="POLYPRENYL_SYNTHASE_1"/>
    <property type="match status" value="1"/>
</dbReference>
<feature type="compositionally biased region" description="Low complexity" evidence="5">
    <location>
        <begin position="28"/>
        <end position="43"/>
    </location>
</feature>
<dbReference type="OrthoDB" id="276323at2759"/>
<dbReference type="EMBL" id="KV454212">
    <property type="protein sequence ID" value="ODQ58210.1"/>
    <property type="molecule type" value="Genomic_DNA"/>
</dbReference>
<proteinExistence type="inferred from homology"/>
<feature type="region of interest" description="Disordered" evidence="5">
    <location>
        <begin position="1"/>
        <end position="104"/>
    </location>
</feature>
<dbReference type="Pfam" id="PF05794">
    <property type="entry name" value="Tcp11"/>
    <property type="match status" value="1"/>
</dbReference>
<dbReference type="GO" id="GO:0008299">
    <property type="term" value="P:isoprenoid biosynthetic process"/>
    <property type="evidence" value="ECO:0007669"/>
    <property type="project" value="InterPro"/>
</dbReference>
<dbReference type="GO" id="GO:0004659">
    <property type="term" value="F:prenyltransferase activity"/>
    <property type="evidence" value="ECO:0007669"/>
    <property type="project" value="InterPro"/>
</dbReference>
<dbReference type="InterPro" id="IPR008862">
    <property type="entry name" value="Tcp11"/>
</dbReference>
<keyword evidence="7" id="KW-1185">Reference proteome</keyword>
<organism evidence="6 7">
    <name type="scientific">Wickerhamomyces anomalus (strain ATCC 58044 / CBS 1984 / NCYC 433 / NRRL Y-366-8)</name>
    <name type="common">Yeast</name>
    <name type="synonym">Hansenula anomala</name>
    <dbReference type="NCBI Taxonomy" id="683960"/>
    <lineage>
        <taxon>Eukaryota</taxon>
        <taxon>Fungi</taxon>
        <taxon>Dikarya</taxon>
        <taxon>Ascomycota</taxon>
        <taxon>Saccharomycotina</taxon>
        <taxon>Saccharomycetes</taxon>
        <taxon>Phaffomycetales</taxon>
        <taxon>Wickerhamomycetaceae</taxon>
        <taxon>Wickerhamomyces</taxon>
    </lineage>
</organism>
<sequence>MPQAPTATQESTHAKRARLDSTISLNQPPTSTPTNTNSTTTNTDQVNSVISAGPSTPSATAHIHHHHHHPIPHSTTASNDSTEDGKLDIPPLSFETSQNSFISTPTACPSLEEDHHHHHIIEKKVQVVVPPSTTTTASSSTNQKRKHKPSSSKIRKYRSRSLPNILFSSKNLDFFQSKIKDPSTTNIFSTTTSTTSTPPAPLPPVNIQSLREIDLAEILKNPQLRHDILFDPQLQFRPNLDGERGRRKKVTYDKYWSGVQLEIEEYYQNQHVFSKNSSRLPNLFQTLRDILISLLPSKDKQTVIDVLDIELIMQQLSNHSLDFVKLANWLSSIFKSHCAPMRDSWVDEMLTKFVEADESKSVLKLVEGLRMIFTILEAMKLDVANHQIRILRPVLVETAVEFERDYFLQMIARCKLDISDSVKWFQQFNNSETTPRIITTQAILSLLSCSKMVSEFPSSLAFDHARLIVLRANVRQVVCLQLCIALFKQLCHQSNNNQLITNESIESLKKEILALITDENGNVKWTRNIGAIALQISRRSNPLMIIPNEKTVEFAFSWLIKQTQPSSQVYSLMEQRVFNIIKEKVVDLEHEKLNNVMPVSGNGNVAVASATTTTTTTNEEDDIGSIASRISLLAKISLQRANKRSIEMESNIEEIIKTPQWSDQKENLITAPYDYLTTTPGKHLRTLLIQLFNTIYKVPPIQIEQISKVIEILHTSSLLIDDIEDDSNLRRGKPTAHLIFGIPYTINSSNYMYFKALNCLLQLDPKLVDVFNEEMLNLHRGQSLDLYWRENLSCPSEEEYINMVMNKTGGLFRLSVRMMEHFSQEETKISLIPLANLLGIIYQIKDDYKNLKNDELQLNKGFCEDISEGKLSFPIVHSLNKNPMDQTLLGILKQRTHNDDIKKFALSYLEKTDSFGYTERSLKYLGDKAINLIREIMIKTGENSDGFKNIENLVLKLIETK</sequence>
<feature type="compositionally biased region" description="Polar residues" evidence="5">
    <location>
        <begin position="1"/>
        <end position="11"/>
    </location>
</feature>
<dbReference type="PANTHER" id="PTHR12832">
    <property type="entry name" value="TESTIS-SPECIFIC PROTEIN PBS13 T-COMPLEX 11"/>
    <property type="match status" value="1"/>
</dbReference>
<reference evidence="6 7" key="1">
    <citation type="journal article" date="2016" name="Proc. Natl. Acad. Sci. U.S.A.">
        <title>Comparative genomics of biotechnologically important yeasts.</title>
        <authorList>
            <person name="Riley R."/>
            <person name="Haridas S."/>
            <person name="Wolfe K.H."/>
            <person name="Lopes M.R."/>
            <person name="Hittinger C.T."/>
            <person name="Goeker M."/>
            <person name="Salamov A.A."/>
            <person name="Wisecaver J.H."/>
            <person name="Long T.M."/>
            <person name="Calvey C.H."/>
            <person name="Aerts A.L."/>
            <person name="Barry K.W."/>
            <person name="Choi C."/>
            <person name="Clum A."/>
            <person name="Coughlan A.Y."/>
            <person name="Deshpande S."/>
            <person name="Douglass A.P."/>
            <person name="Hanson S.J."/>
            <person name="Klenk H.-P."/>
            <person name="LaButti K.M."/>
            <person name="Lapidus A."/>
            <person name="Lindquist E.A."/>
            <person name="Lipzen A.M."/>
            <person name="Meier-Kolthoff J.P."/>
            <person name="Ohm R.A."/>
            <person name="Otillar R.P."/>
            <person name="Pangilinan J.L."/>
            <person name="Peng Y."/>
            <person name="Rokas A."/>
            <person name="Rosa C.A."/>
            <person name="Scheuner C."/>
            <person name="Sibirny A.A."/>
            <person name="Slot J.C."/>
            <person name="Stielow J.B."/>
            <person name="Sun H."/>
            <person name="Kurtzman C.P."/>
            <person name="Blackwell M."/>
            <person name="Grigoriev I.V."/>
            <person name="Jeffries T.W."/>
        </authorList>
    </citation>
    <scope>NUCLEOTIDE SEQUENCE [LARGE SCALE GENOMIC DNA]</scope>
    <source>
        <strain evidence="7">ATCC 58044 / CBS 1984 / NCYC 433 / NRRL Y-366-8</strain>
    </source>
</reference>
<dbReference type="SUPFAM" id="SSF48576">
    <property type="entry name" value="Terpenoid synthases"/>
    <property type="match status" value="1"/>
</dbReference>
<evidence type="ECO:0000256" key="2">
    <source>
        <dbReference type="ARBA" id="ARBA00022679"/>
    </source>
</evidence>
<accession>A0A1E3NYX3</accession>
<gene>
    <name evidence="6" type="ORF">WICANDRAFT_64350</name>
</gene>
<dbReference type="InterPro" id="IPR008949">
    <property type="entry name" value="Isoprenoid_synthase_dom_sf"/>
</dbReference>
<feature type="compositionally biased region" description="Low complexity" evidence="5">
    <location>
        <begin position="132"/>
        <end position="141"/>
    </location>
</feature>
<feature type="compositionally biased region" description="Polar residues" evidence="5">
    <location>
        <begin position="44"/>
        <end position="54"/>
    </location>
</feature>
<dbReference type="CDD" id="cd00685">
    <property type="entry name" value="Trans_IPPS_HT"/>
    <property type="match status" value="1"/>
</dbReference>
<evidence type="ECO:0000256" key="1">
    <source>
        <dbReference type="ARBA" id="ARBA00010954"/>
    </source>
</evidence>
<dbReference type="STRING" id="683960.A0A1E3NYX3"/>
<dbReference type="InterPro" id="IPR000092">
    <property type="entry name" value="Polyprenyl_synt"/>
</dbReference>
<dbReference type="AlphaFoldDB" id="A0A1E3NYX3"/>
<dbReference type="Proteomes" id="UP000094112">
    <property type="component" value="Unassembled WGS sequence"/>
</dbReference>
<evidence type="ECO:0000313" key="6">
    <source>
        <dbReference type="EMBL" id="ODQ58210.1"/>
    </source>
</evidence>